<keyword evidence="1" id="KW-0805">Transcription regulation</keyword>
<organism evidence="5 6">
    <name type="scientific">Paenibacillus aceris</name>
    <dbReference type="NCBI Taxonomy" id="869555"/>
    <lineage>
        <taxon>Bacteria</taxon>
        <taxon>Bacillati</taxon>
        <taxon>Bacillota</taxon>
        <taxon>Bacilli</taxon>
        <taxon>Bacillales</taxon>
        <taxon>Paenibacillaceae</taxon>
        <taxon>Paenibacillus</taxon>
    </lineage>
</organism>
<dbReference type="PANTHER" id="PTHR30146">
    <property type="entry name" value="LACI-RELATED TRANSCRIPTIONAL REPRESSOR"/>
    <property type="match status" value="1"/>
</dbReference>
<accession>A0ABS4I1T6</accession>
<evidence type="ECO:0000256" key="3">
    <source>
        <dbReference type="ARBA" id="ARBA00023163"/>
    </source>
</evidence>
<feature type="domain" description="HTH gntR-type" evidence="4">
    <location>
        <begin position="6"/>
        <end position="74"/>
    </location>
</feature>
<dbReference type="GO" id="GO:0003677">
    <property type="term" value="F:DNA binding"/>
    <property type="evidence" value="ECO:0007669"/>
    <property type="project" value="UniProtKB-KW"/>
</dbReference>
<sequence>MQKKSQNMYLQIATEVEGIIRRRKIKAHDPIPSEGELAKIYNVSRMTAKMALDHLANQGIVYRMPRRGTFLSDVTKNQLTSSRMRSKSIGMVVSNVDSYTSQIIFSIESEAREHDFNLVIKISRGLEDEDSCLRQLVDEQMKGIILFPRARDYCSEQVLKLKAEKYPTVIIDRYFQDALMDCIYYDYYQGTYQMVQHLINKGHREIGLITNMITPISSSEEQHQGYFKSLADNGIPVKSQYIHIIKKIKDCNNFSDDDPDLDQFVRENLAITAIMCGNDYLAASVLYSALRQNIDVPDQLSIVGFADIQLAMLLPVALTTVRQPTDELGKEAIKLLIKRMSPSDDKQNIVKINTQIIERNSVFVWGSERVR</sequence>
<evidence type="ECO:0000259" key="4">
    <source>
        <dbReference type="PROSITE" id="PS50949"/>
    </source>
</evidence>
<dbReference type="CDD" id="cd07377">
    <property type="entry name" value="WHTH_GntR"/>
    <property type="match status" value="1"/>
</dbReference>
<evidence type="ECO:0000256" key="2">
    <source>
        <dbReference type="ARBA" id="ARBA00023125"/>
    </source>
</evidence>
<dbReference type="PANTHER" id="PTHR30146:SF109">
    <property type="entry name" value="HTH-TYPE TRANSCRIPTIONAL REGULATOR GALS"/>
    <property type="match status" value="1"/>
</dbReference>
<dbReference type="Gene3D" id="3.40.50.2300">
    <property type="match status" value="2"/>
</dbReference>
<proteinExistence type="predicted"/>
<dbReference type="Pfam" id="PF00392">
    <property type="entry name" value="GntR"/>
    <property type="match status" value="1"/>
</dbReference>
<dbReference type="RefSeq" id="WP_167064642.1">
    <property type="nucleotide sequence ID" value="NZ_JAAOZR010000036.1"/>
</dbReference>
<dbReference type="InterPro" id="IPR000524">
    <property type="entry name" value="Tscrpt_reg_HTH_GntR"/>
</dbReference>
<name>A0ABS4I1T6_9BACL</name>
<evidence type="ECO:0000313" key="5">
    <source>
        <dbReference type="EMBL" id="MBP1964873.1"/>
    </source>
</evidence>
<keyword evidence="3" id="KW-0804">Transcription</keyword>
<dbReference type="Gene3D" id="1.10.10.10">
    <property type="entry name" value="Winged helix-like DNA-binding domain superfamily/Winged helix DNA-binding domain"/>
    <property type="match status" value="1"/>
</dbReference>
<comment type="caution">
    <text evidence="5">The sequence shown here is derived from an EMBL/GenBank/DDBJ whole genome shotgun (WGS) entry which is preliminary data.</text>
</comment>
<dbReference type="InterPro" id="IPR028082">
    <property type="entry name" value="Peripla_BP_I"/>
</dbReference>
<keyword evidence="6" id="KW-1185">Reference proteome</keyword>
<dbReference type="EMBL" id="JAGGKV010000011">
    <property type="protein sequence ID" value="MBP1964873.1"/>
    <property type="molecule type" value="Genomic_DNA"/>
</dbReference>
<dbReference type="InterPro" id="IPR036388">
    <property type="entry name" value="WH-like_DNA-bd_sf"/>
</dbReference>
<dbReference type="Proteomes" id="UP001519344">
    <property type="component" value="Unassembled WGS sequence"/>
</dbReference>
<dbReference type="SUPFAM" id="SSF46785">
    <property type="entry name" value="Winged helix' DNA-binding domain"/>
    <property type="match status" value="1"/>
</dbReference>
<dbReference type="PROSITE" id="PS50949">
    <property type="entry name" value="HTH_GNTR"/>
    <property type="match status" value="1"/>
</dbReference>
<dbReference type="InterPro" id="IPR036390">
    <property type="entry name" value="WH_DNA-bd_sf"/>
</dbReference>
<keyword evidence="2 5" id="KW-0238">DNA-binding</keyword>
<dbReference type="SUPFAM" id="SSF53822">
    <property type="entry name" value="Periplasmic binding protein-like I"/>
    <property type="match status" value="1"/>
</dbReference>
<reference evidence="5 6" key="1">
    <citation type="submission" date="2021-03" db="EMBL/GenBank/DDBJ databases">
        <title>Genomic Encyclopedia of Type Strains, Phase IV (KMG-IV): sequencing the most valuable type-strain genomes for metagenomic binning, comparative biology and taxonomic classification.</title>
        <authorList>
            <person name="Goeker M."/>
        </authorList>
    </citation>
    <scope>NUCLEOTIDE SEQUENCE [LARGE SCALE GENOMIC DNA]</scope>
    <source>
        <strain evidence="5 6">DSM 24950</strain>
    </source>
</reference>
<dbReference type="CDD" id="cd06267">
    <property type="entry name" value="PBP1_LacI_sugar_binding-like"/>
    <property type="match status" value="1"/>
</dbReference>
<evidence type="ECO:0000313" key="6">
    <source>
        <dbReference type="Proteomes" id="UP001519344"/>
    </source>
</evidence>
<dbReference type="SMART" id="SM00345">
    <property type="entry name" value="HTH_GNTR"/>
    <property type="match status" value="1"/>
</dbReference>
<dbReference type="InterPro" id="IPR046335">
    <property type="entry name" value="LacI/GalR-like_sensor"/>
</dbReference>
<gene>
    <name evidence="5" type="ORF">J2Z65_004106</name>
</gene>
<protein>
    <submittedName>
        <fullName evidence="5">DNA-binding LacI/PurR family transcriptional regulator</fullName>
    </submittedName>
</protein>
<dbReference type="Pfam" id="PF13377">
    <property type="entry name" value="Peripla_BP_3"/>
    <property type="match status" value="1"/>
</dbReference>
<evidence type="ECO:0000256" key="1">
    <source>
        <dbReference type="ARBA" id="ARBA00023015"/>
    </source>
</evidence>
<dbReference type="PRINTS" id="PR00035">
    <property type="entry name" value="HTHGNTR"/>
</dbReference>